<keyword evidence="3" id="KW-1185">Reference proteome</keyword>
<evidence type="ECO:0000313" key="2">
    <source>
        <dbReference type="EMBL" id="CAF4019774.1"/>
    </source>
</evidence>
<dbReference type="PANTHER" id="PTHR45786">
    <property type="entry name" value="DNA BINDING PROTEIN-LIKE"/>
    <property type="match status" value="1"/>
</dbReference>
<evidence type="ECO:0000259" key="1">
    <source>
        <dbReference type="Pfam" id="PF14214"/>
    </source>
</evidence>
<proteinExistence type="predicted"/>
<dbReference type="AlphaFoldDB" id="A0A819PS12"/>
<dbReference type="EMBL" id="CAJOBG010002644">
    <property type="protein sequence ID" value="CAF4019774.1"/>
    <property type="molecule type" value="Genomic_DNA"/>
</dbReference>
<comment type="caution">
    <text evidence="2">The sequence shown here is derived from an EMBL/GenBank/DDBJ whole genome shotgun (WGS) entry which is preliminary data.</text>
</comment>
<dbReference type="PANTHER" id="PTHR45786:SF74">
    <property type="entry name" value="ATP-DEPENDENT DNA HELICASE"/>
    <property type="match status" value="1"/>
</dbReference>
<dbReference type="Proteomes" id="UP000663866">
    <property type="component" value="Unassembled WGS sequence"/>
</dbReference>
<dbReference type="Pfam" id="PF14214">
    <property type="entry name" value="Helitron_like_N"/>
    <property type="match status" value="1"/>
</dbReference>
<sequence length="283" mass="32949">MVRTAAVNHILQCRQLFHQYVVDMYAKIESERLSFLHYNQKKLRADEYIHLKDSIVNDGRANNLGQLMILPATSTGSPRHMHEYTQDAMTYVRNHGRADLFITFTCNPKWQEIQEELMEDQAPSDRHDLLARVLRQKLIKLVNIITKSHVFGPTRCWMYSIEWQKRGLPHAHILVWLKNKIKADQIDSVISAELPDPEQDPRLFEIIIKTMIHGPCGSINPNSPCTENKKCTKRYPKQLLHDTETGDEGYPSYRRKSSEDGGIKAKIKMRINNFIQEIEIDNK</sequence>
<dbReference type="InterPro" id="IPR025476">
    <property type="entry name" value="Helitron_helicase-like"/>
</dbReference>
<reference evidence="2" key="1">
    <citation type="submission" date="2021-02" db="EMBL/GenBank/DDBJ databases">
        <authorList>
            <person name="Nowell W R."/>
        </authorList>
    </citation>
    <scope>NUCLEOTIDE SEQUENCE</scope>
</reference>
<feature type="domain" description="Helitron helicase-like" evidence="1">
    <location>
        <begin position="3"/>
        <end position="175"/>
    </location>
</feature>
<name>A0A819PS12_9BILA</name>
<accession>A0A819PS12</accession>
<gene>
    <name evidence="2" type="ORF">OVN521_LOCUS16127</name>
</gene>
<protein>
    <recommendedName>
        <fullName evidence="1">Helitron helicase-like domain-containing protein</fullName>
    </recommendedName>
</protein>
<evidence type="ECO:0000313" key="3">
    <source>
        <dbReference type="Proteomes" id="UP000663866"/>
    </source>
</evidence>
<organism evidence="2 3">
    <name type="scientific">Rotaria magnacalcarata</name>
    <dbReference type="NCBI Taxonomy" id="392030"/>
    <lineage>
        <taxon>Eukaryota</taxon>
        <taxon>Metazoa</taxon>
        <taxon>Spiralia</taxon>
        <taxon>Gnathifera</taxon>
        <taxon>Rotifera</taxon>
        <taxon>Eurotatoria</taxon>
        <taxon>Bdelloidea</taxon>
        <taxon>Philodinida</taxon>
        <taxon>Philodinidae</taxon>
        <taxon>Rotaria</taxon>
    </lineage>
</organism>